<feature type="non-terminal residue" evidence="1">
    <location>
        <position position="79"/>
    </location>
</feature>
<reference evidence="2" key="1">
    <citation type="submission" date="2016-10" db="EMBL/GenBank/DDBJ databases">
        <authorList>
            <person name="Varghese N."/>
            <person name="Submissions S."/>
        </authorList>
    </citation>
    <scope>NUCLEOTIDE SEQUENCE [LARGE SCALE GENOMIC DNA]</scope>
    <source>
        <strain evidence="2">IBRC-M 10043</strain>
    </source>
</reference>
<accession>A0A1H8UU14</accession>
<evidence type="ECO:0008006" key="3">
    <source>
        <dbReference type="Google" id="ProtNLM"/>
    </source>
</evidence>
<protein>
    <recommendedName>
        <fullName evidence="3">Transposase, IS5 family</fullName>
    </recommendedName>
</protein>
<evidence type="ECO:0000313" key="1">
    <source>
        <dbReference type="EMBL" id="SEP06414.1"/>
    </source>
</evidence>
<dbReference type="AlphaFoldDB" id="A0A1H8UU14"/>
<organism evidence="1 2">
    <name type="scientific">Halorientalis persicus</name>
    <dbReference type="NCBI Taxonomy" id="1367881"/>
    <lineage>
        <taxon>Archaea</taxon>
        <taxon>Methanobacteriati</taxon>
        <taxon>Methanobacteriota</taxon>
        <taxon>Stenosarchaea group</taxon>
        <taxon>Halobacteria</taxon>
        <taxon>Halobacteriales</taxon>
        <taxon>Haloarculaceae</taxon>
        <taxon>Halorientalis</taxon>
    </lineage>
</organism>
<name>A0A1H8UU14_9EURY</name>
<dbReference type="Proteomes" id="UP000198775">
    <property type="component" value="Unassembled WGS sequence"/>
</dbReference>
<gene>
    <name evidence="1" type="ORF">SAMN05216388_103020</name>
</gene>
<evidence type="ECO:0000313" key="2">
    <source>
        <dbReference type="Proteomes" id="UP000198775"/>
    </source>
</evidence>
<proteinExistence type="predicted"/>
<sequence length="79" mass="8891">MNITTRFTEEMVSLAKSYCDNPDEAAAPEGGGSFAEYAMISLHGLRIFLDETYKMTIDRLEVMRPILEIIGLEPDDLPH</sequence>
<keyword evidence="2" id="KW-1185">Reference proteome</keyword>
<dbReference type="EMBL" id="FOCX01000030">
    <property type="protein sequence ID" value="SEP06414.1"/>
    <property type="molecule type" value="Genomic_DNA"/>
</dbReference>